<dbReference type="AlphaFoldDB" id="A0A0U5ERL0"/>
<reference evidence="2" key="1">
    <citation type="submission" date="2014-09" db="EMBL/GenBank/DDBJ databases">
        <authorList>
            <person name="Illeghems K.G."/>
        </authorList>
    </citation>
    <scope>NUCLEOTIDE SEQUENCE [LARGE SCALE GENOMIC DNA]</scope>
    <source>
        <strain evidence="2">108B</strain>
    </source>
</reference>
<dbReference type="PATRIC" id="fig|446692.3.peg.100"/>
<gene>
    <name evidence="1" type="ORF">ASN_161</name>
</gene>
<dbReference type="Proteomes" id="UP000056109">
    <property type="component" value="Chromosome I"/>
</dbReference>
<organism evidence="1 2">
    <name type="scientific">Acetobacter senegalensis</name>
    <dbReference type="NCBI Taxonomy" id="446692"/>
    <lineage>
        <taxon>Bacteria</taxon>
        <taxon>Pseudomonadati</taxon>
        <taxon>Pseudomonadota</taxon>
        <taxon>Alphaproteobacteria</taxon>
        <taxon>Acetobacterales</taxon>
        <taxon>Acetobacteraceae</taxon>
        <taxon>Acetobacter</taxon>
    </lineage>
</organism>
<dbReference type="EMBL" id="LN606600">
    <property type="protein sequence ID" value="CEF39606.1"/>
    <property type="molecule type" value="Genomic_DNA"/>
</dbReference>
<name>A0A0U5ERL0_9PROT</name>
<protein>
    <submittedName>
        <fullName evidence="1">Uncharacterized protein</fullName>
    </submittedName>
</protein>
<evidence type="ECO:0000313" key="1">
    <source>
        <dbReference type="EMBL" id="CEF39606.1"/>
    </source>
</evidence>
<accession>A0A0U5ERL0</accession>
<proteinExistence type="predicted"/>
<evidence type="ECO:0000313" key="2">
    <source>
        <dbReference type="Proteomes" id="UP000056109"/>
    </source>
</evidence>
<keyword evidence="2" id="KW-1185">Reference proteome</keyword>
<dbReference type="KEGG" id="asz:ASN_161"/>
<sequence length="36" mass="3755">MVSTPSSLPDAWHRTGYTRAFVKGSAACRNGSAQSG</sequence>